<dbReference type="EMBL" id="MFPV01000003">
    <property type="protein sequence ID" value="OGH63471.1"/>
    <property type="molecule type" value="Genomic_DNA"/>
</dbReference>
<protein>
    <recommendedName>
        <fullName evidence="3">SHSP domain-containing protein</fullName>
    </recommendedName>
</protein>
<proteinExistence type="predicted"/>
<evidence type="ECO:0000313" key="2">
    <source>
        <dbReference type="Proteomes" id="UP000176329"/>
    </source>
</evidence>
<organism evidence="1 2">
    <name type="scientific">Candidatus Magasanikbacteria bacterium RIFCSPHIGHO2_01_FULL_50_8</name>
    <dbReference type="NCBI Taxonomy" id="1798674"/>
    <lineage>
        <taxon>Bacteria</taxon>
        <taxon>Candidatus Magasanikiibacteriota</taxon>
    </lineage>
</organism>
<dbReference type="InterPro" id="IPR008978">
    <property type="entry name" value="HSP20-like_chaperone"/>
</dbReference>
<dbReference type="SUPFAM" id="SSF49764">
    <property type="entry name" value="HSP20-like chaperones"/>
    <property type="match status" value="1"/>
</dbReference>
<accession>A0A1F6LVQ0</accession>
<sequence length="109" mass="12786">MSVTRPRTTIKRDYFIVDFDVPSADERAFFIELRGEALHVRGRYTADVSHQRHSFYSRGGAKIDATYKIPVPVTDNVRYIHASYDGDTLRFSFRRADEYPARRLEIDLR</sequence>
<dbReference type="AlphaFoldDB" id="A0A1F6LVQ0"/>
<reference evidence="1 2" key="1">
    <citation type="journal article" date="2016" name="Nat. Commun.">
        <title>Thousands of microbial genomes shed light on interconnected biogeochemical processes in an aquifer system.</title>
        <authorList>
            <person name="Anantharaman K."/>
            <person name="Brown C.T."/>
            <person name="Hug L.A."/>
            <person name="Sharon I."/>
            <person name="Castelle C.J."/>
            <person name="Probst A.J."/>
            <person name="Thomas B.C."/>
            <person name="Singh A."/>
            <person name="Wilkins M.J."/>
            <person name="Karaoz U."/>
            <person name="Brodie E.L."/>
            <person name="Williams K.H."/>
            <person name="Hubbard S.S."/>
            <person name="Banfield J.F."/>
        </authorList>
    </citation>
    <scope>NUCLEOTIDE SEQUENCE [LARGE SCALE GENOMIC DNA]</scope>
</reference>
<gene>
    <name evidence="1" type="ORF">A2848_02910</name>
</gene>
<dbReference type="Proteomes" id="UP000176329">
    <property type="component" value="Unassembled WGS sequence"/>
</dbReference>
<evidence type="ECO:0008006" key="3">
    <source>
        <dbReference type="Google" id="ProtNLM"/>
    </source>
</evidence>
<name>A0A1F6LVQ0_9BACT</name>
<comment type="caution">
    <text evidence="1">The sequence shown here is derived from an EMBL/GenBank/DDBJ whole genome shotgun (WGS) entry which is preliminary data.</text>
</comment>
<evidence type="ECO:0000313" key="1">
    <source>
        <dbReference type="EMBL" id="OGH63471.1"/>
    </source>
</evidence>